<dbReference type="OrthoDB" id="360720at2759"/>
<sequence length="341" mass="40546">MAYKTFERNGYEENGMNEFLNDPKIRFYFNQLDVLGDITEACPTKNLDKTNVGLVKVGAKPLSGIRGLYFTKGMWKVKFLDNDYEVITCIFRYYDKETLVKSYHIAHSFLKKVIMYKRHIHEDDGTILEELNDYQLVELDERKSKENGINKLKQFRHSETRYRRSPPDEKNNFKRTIPDTLERSESLDSMYEREKKRKRKKCKGSININLVKSPGLKEKPRKLTKFETKFLKYCNYSTIDMINHIMEQNRESRLMDHGKTFTLKHGLYDLKPNESEYEYKDVYTNGHMFPYLNEISRDDLVNRTSLKLDREEDQDPLTRKVIVRISQVDHKHVKGRGHPSN</sequence>
<gene>
    <name evidence="1" type="ORF">MACJ_001288</name>
</gene>
<name>A0A976QTL8_THEOR</name>
<evidence type="ECO:0000313" key="1">
    <source>
        <dbReference type="EMBL" id="UKJ90356.2"/>
    </source>
</evidence>
<organism evidence="1 2">
    <name type="scientific">Theileria orientalis</name>
    <dbReference type="NCBI Taxonomy" id="68886"/>
    <lineage>
        <taxon>Eukaryota</taxon>
        <taxon>Sar</taxon>
        <taxon>Alveolata</taxon>
        <taxon>Apicomplexa</taxon>
        <taxon>Aconoidasida</taxon>
        <taxon>Piroplasmida</taxon>
        <taxon>Theileriidae</taxon>
        <taxon>Theileria</taxon>
    </lineage>
</organism>
<reference evidence="1" key="1">
    <citation type="submission" date="2022-07" db="EMBL/GenBank/DDBJ databases">
        <title>Evaluation of T. orientalis genome assembly methods using nanopore sequencing and analysis of variation between genomes.</title>
        <authorList>
            <person name="Yam J."/>
            <person name="Micallef M.L."/>
            <person name="Liu M."/>
            <person name="Djordjevic S.P."/>
            <person name="Bogema D.R."/>
            <person name="Jenkins C."/>
        </authorList>
    </citation>
    <scope>NUCLEOTIDE SEQUENCE</scope>
    <source>
        <strain evidence="1">Fish Creek</strain>
    </source>
</reference>
<accession>A0A976QTL8</accession>
<dbReference type="Proteomes" id="UP000244803">
    <property type="component" value="Chromosome 2"/>
</dbReference>
<protein>
    <submittedName>
        <fullName evidence="1">Uncharacterized protein</fullName>
    </submittedName>
</protein>
<evidence type="ECO:0000313" key="2">
    <source>
        <dbReference type="Proteomes" id="UP000244803"/>
    </source>
</evidence>
<dbReference type="AlphaFoldDB" id="A0A976QTL8"/>
<dbReference type="EMBL" id="CP056068">
    <property type="protein sequence ID" value="UKJ90356.2"/>
    <property type="molecule type" value="Genomic_DNA"/>
</dbReference>
<proteinExistence type="predicted"/>